<dbReference type="InterPro" id="IPR013324">
    <property type="entry name" value="RNA_pol_sigma_r3/r4-like"/>
</dbReference>
<dbReference type="SUPFAM" id="SSF88946">
    <property type="entry name" value="Sigma2 domain of RNA polymerase sigma factors"/>
    <property type="match status" value="1"/>
</dbReference>
<dbReference type="Pfam" id="PF04542">
    <property type="entry name" value="Sigma70_r2"/>
    <property type="match status" value="1"/>
</dbReference>
<sequence>MADQQKDARASRIESLIDKYGDDVLRVCYVYTKDYSAAQDLFQEVFIKVYNKLDSFRGESNEKTWIIQIAINTCKDYLKSAWIKRIVSFEFNEENEASSNTERSVIENIEKQEIMKSVLKLSSKLREVILLYYYFGYSSSEIAKITGVTESAVRSRLMRAREDLKQFLEEGGRSI</sequence>
<dbReference type="Gene3D" id="1.10.1740.10">
    <property type="match status" value="1"/>
</dbReference>
<dbReference type="Pfam" id="PF08281">
    <property type="entry name" value="Sigma70_r4_2"/>
    <property type="match status" value="1"/>
</dbReference>
<dbReference type="Proteomes" id="UP000052015">
    <property type="component" value="Unassembled WGS sequence"/>
</dbReference>
<keyword evidence="8" id="KW-1185">Reference proteome</keyword>
<dbReference type="GO" id="GO:0006352">
    <property type="term" value="P:DNA-templated transcription initiation"/>
    <property type="evidence" value="ECO:0007669"/>
    <property type="project" value="InterPro"/>
</dbReference>
<dbReference type="STRING" id="908809.ABG79_01401"/>
<evidence type="ECO:0000256" key="1">
    <source>
        <dbReference type="ARBA" id="ARBA00010641"/>
    </source>
</evidence>
<dbReference type="InterPro" id="IPR014284">
    <property type="entry name" value="RNA_pol_sigma-70_dom"/>
</dbReference>
<evidence type="ECO:0000313" key="8">
    <source>
        <dbReference type="Proteomes" id="UP000052015"/>
    </source>
</evidence>
<protein>
    <submittedName>
        <fullName evidence="7">RNA polymerase sigma factor YlaC</fullName>
    </submittedName>
</protein>
<organism evidence="7 8">
    <name type="scientific">Caloramator mitchellensis</name>
    <dbReference type="NCBI Taxonomy" id="908809"/>
    <lineage>
        <taxon>Bacteria</taxon>
        <taxon>Bacillati</taxon>
        <taxon>Bacillota</taxon>
        <taxon>Clostridia</taxon>
        <taxon>Eubacteriales</taxon>
        <taxon>Clostridiaceae</taxon>
        <taxon>Caloramator</taxon>
    </lineage>
</organism>
<keyword evidence="4" id="KW-0804">Transcription</keyword>
<dbReference type="PANTHER" id="PTHR43133:SF60">
    <property type="entry name" value="RNA POLYMERASE SIGMA FACTOR SIGV"/>
    <property type="match status" value="1"/>
</dbReference>
<dbReference type="NCBIfam" id="TIGR02937">
    <property type="entry name" value="sigma70-ECF"/>
    <property type="match status" value="1"/>
</dbReference>
<dbReference type="InterPro" id="IPR013325">
    <property type="entry name" value="RNA_pol_sigma_r2"/>
</dbReference>
<dbReference type="GO" id="GO:0003677">
    <property type="term" value="F:DNA binding"/>
    <property type="evidence" value="ECO:0007669"/>
    <property type="project" value="InterPro"/>
</dbReference>
<evidence type="ECO:0000256" key="3">
    <source>
        <dbReference type="ARBA" id="ARBA00023082"/>
    </source>
</evidence>
<evidence type="ECO:0000256" key="2">
    <source>
        <dbReference type="ARBA" id="ARBA00023015"/>
    </source>
</evidence>
<feature type="domain" description="RNA polymerase sigma factor 70 region 4 type 2" evidence="6">
    <location>
        <begin position="112"/>
        <end position="164"/>
    </location>
</feature>
<dbReference type="SUPFAM" id="SSF88659">
    <property type="entry name" value="Sigma3 and sigma4 domains of RNA polymerase sigma factors"/>
    <property type="match status" value="1"/>
</dbReference>
<dbReference type="PANTHER" id="PTHR43133">
    <property type="entry name" value="RNA POLYMERASE ECF-TYPE SIGMA FACTO"/>
    <property type="match status" value="1"/>
</dbReference>
<evidence type="ECO:0000256" key="4">
    <source>
        <dbReference type="ARBA" id="ARBA00023163"/>
    </source>
</evidence>
<dbReference type="RefSeq" id="WP_083490365.1">
    <property type="nucleotide sequence ID" value="NZ_LKHP01000006.1"/>
</dbReference>
<dbReference type="InterPro" id="IPR039425">
    <property type="entry name" value="RNA_pol_sigma-70-like"/>
</dbReference>
<evidence type="ECO:0000259" key="6">
    <source>
        <dbReference type="Pfam" id="PF08281"/>
    </source>
</evidence>
<dbReference type="CDD" id="cd06171">
    <property type="entry name" value="Sigma70_r4"/>
    <property type="match status" value="1"/>
</dbReference>
<dbReference type="Gene3D" id="1.10.10.10">
    <property type="entry name" value="Winged helix-like DNA-binding domain superfamily/Winged helix DNA-binding domain"/>
    <property type="match status" value="1"/>
</dbReference>
<dbReference type="GO" id="GO:0016987">
    <property type="term" value="F:sigma factor activity"/>
    <property type="evidence" value="ECO:0007669"/>
    <property type="project" value="UniProtKB-KW"/>
</dbReference>
<comment type="caution">
    <text evidence="7">The sequence shown here is derived from an EMBL/GenBank/DDBJ whole genome shotgun (WGS) entry which is preliminary data.</text>
</comment>
<dbReference type="AlphaFoldDB" id="A0A0R3K076"/>
<comment type="similarity">
    <text evidence="1">Belongs to the sigma-70 factor family. ECF subfamily.</text>
</comment>
<dbReference type="EMBL" id="LKHP01000006">
    <property type="protein sequence ID" value="KRQ86910.1"/>
    <property type="molecule type" value="Genomic_DNA"/>
</dbReference>
<proteinExistence type="inferred from homology"/>
<dbReference type="InterPro" id="IPR036388">
    <property type="entry name" value="WH-like_DNA-bd_sf"/>
</dbReference>
<feature type="domain" description="RNA polymerase sigma-70 region 2" evidence="5">
    <location>
        <begin position="16"/>
        <end position="82"/>
    </location>
</feature>
<dbReference type="InterPro" id="IPR013249">
    <property type="entry name" value="RNA_pol_sigma70_r4_t2"/>
</dbReference>
<keyword evidence="2" id="KW-0805">Transcription regulation</keyword>
<keyword evidence="3" id="KW-0731">Sigma factor</keyword>
<gene>
    <name evidence="7" type="primary">ylaC</name>
    <name evidence="7" type="ORF">ABG79_01401</name>
</gene>
<accession>A0A0R3K076</accession>
<name>A0A0R3K076_CALMK</name>
<evidence type="ECO:0000313" key="7">
    <source>
        <dbReference type="EMBL" id="KRQ86910.1"/>
    </source>
</evidence>
<dbReference type="InterPro" id="IPR007627">
    <property type="entry name" value="RNA_pol_sigma70_r2"/>
</dbReference>
<evidence type="ECO:0000259" key="5">
    <source>
        <dbReference type="Pfam" id="PF04542"/>
    </source>
</evidence>
<reference evidence="7 8" key="1">
    <citation type="submission" date="2015-09" db="EMBL/GenBank/DDBJ databases">
        <title>Draft genome sequence of a Caloramator mitchellensis, a moderate thermophile from the Great Artesian Basin of Australia.</title>
        <authorList>
            <person name="Patel B.K."/>
        </authorList>
    </citation>
    <scope>NUCLEOTIDE SEQUENCE [LARGE SCALE GENOMIC DNA]</scope>
    <source>
        <strain evidence="7 8">VF08</strain>
    </source>
</reference>